<dbReference type="EMBL" id="BARU01013092">
    <property type="protein sequence ID" value="GAH32991.1"/>
    <property type="molecule type" value="Genomic_DNA"/>
</dbReference>
<keyword evidence="1" id="KW-1133">Transmembrane helix</keyword>
<comment type="caution">
    <text evidence="2">The sequence shown here is derived from an EMBL/GenBank/DDBJ whole genome shotgun (WGS) entry which is preliminary data.</text>
</comment>
<feature type="transmembrane region" description="Helical" evidence="1">
    <location>
        <begin position="92"/>
        <end position="110"/>
    </location>
</feature>
<accession>X1EI75</accession>
<name>X1EI75_9ZZZZ</name>
<protein>
    <submittedName>
        <fullName evidence="2">Uncharacterized protein</fullName>
    </submittedName>
</protein>
<feature type="transmembrane region" description="Helical" evidence="1">
    <location>
        <begin position="116"/>
        <end position="138"/>
    </location>
</feature>
<reference evidence="2" key="1">
    <citation type="journal article" date="2014" name="Front. Microbiol.">
        <title>High frequency of phylogenetically diverse reductive dehalogenase-homologous genes in deep subseafloor sedimentary metagenomes.</title>
        <authorList>
            <person name="Kawai M."/>
            <person name="Futagami T."/>
            <person name="Toyoda A."/>
            <person name="Takaki Y."/>
            <person name="Nishi S."/>
            <person name="Hori S."/>
            <person name="Arai W."/>
            <person name="Tsubouchi T."/>
            <person name="Morono Y."/>
            <person name="Uchiyama I."/>
            <person name="Ito T."/>
            <person name="Fujiyama A."/>
            <person name="Inagaki F."/>
            <person name="Takami H."/>
        </authorList>
    </citation>
    <scope>NUCLEOTIDE SEQUENCE</scope>
    <source>
        <strain evidence="2">Expedition CK06-06</strain>
    </source>
</reference>
<feature type="transmembrane region" description="Helical" evidence="1">
    <location>
        <begin position="27"/>
        <end position="47"/>
    </location>
</feature>
<gene>
    <name evidence="2" type="ORF">S03H2_23829</name>
</gene>
<evidence type="ECO:0000256" key="1">
    <source>
        <dbReference type="SAM" id="Phobius"/>
    </source>
</evidence>
<keyword evidence="1" id="KW-0812">Transmembrane</keyword>
<evidence type="ECO:0000313" key="2">
    <source>
        <dbReference type="EMBL" id="GAH32991.1"/>
    </source>
</evidence>
<sequence>YEKKRRGSITKRKTEEEFDTTKFLRGLSYIGLILGIFVVWSGVTSLIMDIPPSFKYRDITENGSNHFTSIFLIVIGITMALKPISDLPLSSILGLIAGTATAFIIALLVPDGAVKFIAGFINPKWILVIIFIIVTVIIL</sequence>
<proteinExistence type="predicted"/>
<feature type="non-terminal residue" evidence="2">
    <location>
        <position position="1"/>
    </location>
</feature>
<dbReference type="AlphaFoldDB" id="X1EI75"/>
<organism evidence="2">
    <name type="scientific">marine sediment metagenome</name>
    <dbReference type="NCBI Taxonomy" id="412755"/>
    <lineage>
        <taxon>unclassified sequences</taxon>
        <taxon>metagenomes</taxon>
        <taxon>ecological metagenomes</taxon>
    </lineage>
</organism>
<keyword evidence="1" id="KW-0472">Membrane</keyword>